<keyword evidence="1" id="KW-0560">Oxidoreductase</keyword>
<dbReference type="Pfam" id="PF01408">
    <property type="entry name" value="GFO_IDH_MocA"/>
    <property type="match status" value="1"/>
</dbReference>
<evidence type="ECO:0000259" key="2">
    <source>
        <dbReference type="Pfam" id="PF01408"/>
    </source>
</evidence>
<organism evidence="4 5">
    <name type="scientific">Streptosporangium oxazolinicum</name>
    <dbReference type="NCBI Taxonomy" id="909287"/>
    <lineage>
        <taxon>Bacteria</taxon>
        <taxon>Bacillati</taxon>
        <taxon>Actinomycetota</taxon>
        <taxon>Actinomycetes</taxon>
        <taxon>Streptosporangiales</taxon>
        <taxon>Streptosporangiaceae</taxon>
        <taxon>Streptosporangium</taxon>
    </lineage>
</organism>
<comment type="caution">
    <text evidence="4">The sequence shown here is derived from an EMBL/GenBank/DDBJ whole genome shotgun (WGS) entry which is preliminary data.</text>
</comment>
<evidence type="ECO:0000259" key="3">
    <source>
        <dbReference type="Pfam" id="PF22725"/>
    </source>
</evidence>
<feature type="domain" description="Gfo/Idh/MocA-like oxidoreductase N-terminal" evidence="2">
    <location>
        <begin position="6"/>
        <end position="119"/>
    </location>
</feature>
<dbReference type="SUPFAM" id="SSF51735">
    <property type="entry name" value="NAD(P)-binding Rossmann-fold domains"/>
    <property type="match status" value="1"/>
</dbReference>
<dbReference type="EMBL" id="BAABAQ010000007">
    <property type="protein sequence ID" value="GAA4195791.1"/>
    <property type="molecule type" value="Genomic_DNA"/>
</dbReference>
<sequence>MTGPLGVAIVGCGNISHQYLGNLTSFPGVRAVACADLDLDRAREVAARYGVPLATSPEEAISHPDVELVVNLTIPSAHAEVALAAVLAGRHVYNEKPFTVDRESGARLVEAASAAGVLLGSAPDTFLGAGLQTAARLVAEGAIGTPLTALTLFQTPGPESWHPNPEFFFQPGAGPLFDMGPYYLTTLVTLFGPAARVSAVGRRARDERVVGSGPKAGARFPVAVPTHTTALLEFASGQAATLVFSFDSPLRRTGFVEITGTEATMEVPDPNTFGGEVRLRRADDDEWVPVPTKGTEAGRGLGVLDMAQAIREGRPHRTTGELGLHVLDTMIAIAESAERGEFVEIGSTCRVPAPLPEDWDPAAIRFG</sequence>
<dbReference type="SUPFAM" id="SSF55347">
    <property type="entry name" value="Glyceraldehyde-3-phosphate dehydrogenase-like, C-terminal domain"/>
    <property type="match status" value="1"/>
</dbReference>
<name>A0ABP8B1E5_9ACTN</name>
<dbReference type="PANTHER" id="PTHR43818">
    <property type="entry name" value="BCDNA.GH03377"/>
    <property type="match status" value="1"/>
</dbReference>
<reference evidence="5" key="1">
    <citation type="journal article" date="2019" name="Int. J. Syst. Evol. Microbiol.">
        <title>The Global Catalogue of Microorganisms (GCM) 10K type strain sequencing project: providing services to taxonomists for standard genome sequencing and annotation.</title>
        <authorList>
            <consortium name="The Broad Institute Genomics Platform"/>
            <consortium name="The Broad Institute Genome Sequencing Center for Infectious Disease"/>
            <person name="Wu L."/>
            <person name="Ma J."/>
        </authorList>
    </citation>
    <scope>NUCLEOTIDE SEQUENCE [LARGE SCALE GENOMIC DNA]</scope>
    <source>
        <strain evidence="5">JCM 17388</strain>
    </source>
</reference>
<dbReference type="InterPro" id="IPR050463">
    <property type="entry name" value="Gfo/Idh/MocA_oxidrdct_glycsds"/>
</dbReference>
<dbReference type="InterPro" id="IPR055170">
    <property type="entry name" value="GFO_IDH_MocA-like_dom"/>
</dbReference>
<dbReference type="RefSeq" id="WP_344919681.1">
    <property type="nucleotide sequence ID" value="NZ_BAABAQ010000007.1"/>
</dbReference>
<keyword evidence="5" id="KW-1185">Reference proteome</keyword>
<dbReference type="Pfam" id="PF22725">
    <property type="entry name" value="GFO_IDH_MocA_C3"/>
    <property type="match status" value="1"/>
</dbReference>
<evidence type="ECO:0000313" key="4">
    <source>
        <dbReference type="EMBL" id="GAA4195791.1"/>
    </source>
</evidence>
<feature type="domain" description="GFO/IDH/MocA-like oxidoreductase" evidence="3">
    <location>
        <begin position="132"/>
        <end position="265"/>
    </location>
</feature>
<dbReference type="Proteomes" id="UP001501251">
    <property type="component" value="Unassembled WGS sequence"/>
</dbReference>
<accession>A0ABP8B1E5</accession>
<dbReference type="Gene3D" id="3.30.360.10">
    <property type="entry name" value="Dihydrodipicolinate Reductase, domain 2"/>
    <property type="match status" value="1"/>
</dbReference>
<dbReference type="PANTHER" id="PTHR43818:SF11">
    <property type="entry name" value="BCDNA.GH03377"/>
    <property type="match status" value="1"/>
</dbReference>
<evidence type="ECO:0000313" key="5">
    <source>
        <dbReference type="Proteomes" id="UP001501251"/>
    </source>
</evidence>
<proteinExistence type="predicted"/>
<dbReference type="InterPro" id="IPR036291">
    <property type="entry name" value="NAD(P)-bd_dom_sf"/>
</dbReference>
<dbReference type="InterPro" id="IPR000683">
    <property type="entry name" value="Gfo/Idh/MocA-like_OxRdtase_N"/>
</dbReference>
<gene>
    <name evidence="4" type="ORF">GCM10022252_42190</name>
</gene>
<evidence type="ECO:0000256" key="1">
    <source>
        <dbReference type="ARBA" id="ARBA00023002"/>
    </source>
</evidence>
<dbReference type="Gene3D" id="3.40.50.720">
    <property type="entry name" value="NAD(P)-binding Rossmann-like Domain"/>
    <property type="match status" value="1"/>
</dbReference>
<protein>
    <submittedName>
        <fullName evidence="4">Gfo/Idh/MocA family oxidoreductase</fullName>
    </submittedName>
</protein>